<comment type="caution">
    <text evidence="1">The sequence shown here is derived from an EMBL/GenBank/DDBJ whole genome shotgun (WGS) entry which is preliminary data.</text>
</comment>
<dbReference type="EMBL" id="QGKV02001507">
    <property type="protein sequence ID" value="KAF3529804.1"/>
    <property type="molecule type" value="Genomic_DNA"/>
</dbReference>
<name>A0ABQ7BC57_BRACR</name>
<evidence type="ECO:0000313" key="1">
    <source>
        <dbReference type="EMBL" id="KAF3529804.1"/>
    </source>
</evidence>
<reference evidence="1 2" key="1">
    <citation type="journal article" date="2020" name="BMC Genomics">
        <title>Intraspecific diversification of the crop wild relative Brassica cretica Lam. using demographic model selection.</title>
        <authorList>
            <person name="Kioukis A."/>
            <person name="Michalopoulou V.A."/>
            <person name="Briers L."/>
            <person name="Pirintsos S."/>
            <person name="Studholme D.J."/>
            <person name="Pavlidis P."/>
            <person name="Sarris P.F."/>
        </authorList>
    </citation>
    <scope>NUCLEOTIDE SEQUENCE [LARGE SCALE GENOMIC DNA]</scope>
    <source>
        <strain evidence="2">cv. PFS-1207/04</strain>
    </source>
</reference>
<proteinExistence type="predicted"/>
<organism evidence="1 2">
    <name type="scientific">Brassica cretica</name>
    <name type="common">Mustard</name>
    <dbReference type="NCBI Taxonomy" id="69181"/>
    <lineage>
        <taxon>Eukaryota</taxon>
        <taxon>Viridiplantae</taxon>
        <taxon>Streptophyta</taxon>
        <taxon>Embryophyta</taxon>
        <taxon>Tracheophyta</taxon>
        <taxon>Spermatophyta</taxon>
        <taxon>Magnoliopsida</taxon>
        <taxon>eudicotyledons</taxon>
        <taxon>Gunneridae</taxon>
        <taxon>Pentapetalae</taxon>
        <taxon>rosids</taxon>
        <taxon>malvids</taxon>
        <taxon>Brassicales</taxon>
        <taxon>Brassicaceae</taxon>
        <taxon>Brassiceae</taxon>
        <taxon>Brassica</taxon>
    </lineage>
</organism>
<accession>A0ABQ7BC57</accession>
<evidence type="ECO:0000313" key="2">
    <source>
        <dbReference type="Proteomes" id="UP000266723"/>
    </source>
</evidence>
<protein>
    <submittedName>
        <fullName evidence="1">Uncharacterized protein</fullName>
    </submittedName>
</protein>
<keyword evidence="2" id="KW-1185">Reference proteome</keyword>
<gene>
    <name evidence="1" type="ORF">DY000_02037334</name>
</gene>
<sequence length="96" mass="10186">MRFLVSEQPELEALRARLVGGEGGGIVVVGDDAVDTNDDVLDLGDEGVESLGNDAASAEGFDVADAVEDEEEDGVGEVVEEVGLVKRFRVDPRERI</sequence>
<dbReference type="Proteomes" id="UP000266723">
    <property type="component" value="Unassembled WGS sequence"/>
</dbReference>